<dbReference type="InterPro" id="IPR028282">
    <property type="entry name" value="WASH-7_central"/>
</dbReference>
<evidence type="ECO:0000256" key="1">
    <source>
        <dbReference type="SAM" id="MobiDB-lite"/>
    </source>
</evidence>
<dbReference type="PANTHER" id="PTHR31409">
    <property type="entry name" value="WASH COMPLEX SUBUNIT 4"/>
    <property type="match status" value="1"/>
</dbReference>
<dbReference type="CDD" id="cd05819">
    <property type="entry name" value="NHL"/>
    <property type="match status" value="1"/>
</dbReference>
<dbReference type="GO" id="GO:0005768">
    <property type="term" value="C:endosome"/>
    <property type="evidence" value="ECO:0007669"/>
    <property type="project" value="TreeGrafter"/>
</dbReference>
<dbReference type="AlphaFoldDB" id="K1QZF4"/>
<feature type="region of interest" description="Disordered" evidence="1">
    <location>
        <begin position="283"/>
        <end position="312"/>
    </location>
</feature>
<accession>K1QZF4</accession>
<feature type="domain" description="B box-type" evidence="2">
    <location>
        <begin position="13"/>
        <end position="60"/>
    </location>
</feature>
<dbReference type="Pfam" id="PF00643">
    <property type="entry name" value="zf-B_box"/>
    <property type="match status" value="1"/>
</dbReference>
<dbReference type="GO" id="GO:0007032">
    <property type="term" value="P:endosome organization"/>
    <property type="evidence" value="ECO:0007669"/>
    <property type="project" value="TreeGrafter"/>
</dbReference>
<gene>
    <name evidence="3" type="ORF">CGI_10011277</name>
</gene>
<dbReference type="SUPFAM" id="SSF57845">
    <property type="entry name" value="B-box zinc-binding domain"/>
    <property type="match status" value="1"/>
</dbReference>
<organism evidence="3">
    <name type="scientific">Magallana gigas</name>
    <name type="common">Pacific oyster</name>
    <name type="synonym">Crassostrea gigas</name>
    <dbReference type="NCBI Taxonomy" id="29159"/>
    <lineage>
        <taxon>Eukaryota</taxon>
        <taxon>Metazoa</taxon>
        <taxon>Spiralia</taxon>
        <taxon>Lophotrochozoa</taxon>
        <taxon>Mollusca</taxon>
        <taxon>Bivalvia</taxon>
        <taxon>Autobranchia</taxon>
        <taxon>Pteriomorphia</taxon>
        <taxon>Ostreida</taxon>
        <taxon>Ostreoidea</taxon>
        <taxon>Ostreidae</taxon>
        <taxon>Magallana</taxon>
    </lineage>
</organism>
<dbReference type="Gene3D" id="2.120.10.30">
    <property type="entry name" value="TolB, C-terminal domain"/>
    <property type="match status" value="1"/>
</dbReference>
<dbReference type="HOGENOM" id="CLU_308635_0_0_1"/>
<dbReference type="SUPFAM" id="SSF101898">
    <property type="entry name" value="NHL repeat"/>
    <property type="match status" value="1"/>
</dbReference>
<dbReference type="CDD" id="cd19756">
    <property type="entry name" value="Bbox2"/>
    <property type="match status" value="1"/>
</dbReference>
<dbReference type="InterPro" id="IPR027307">
    <property type="entry name" value="WASH7"/>
</dbReference>
<evidence type="ECO:0000259" key="2">
    <source>
        <dbReference type="PROSITE" id="PS50119"/>
    </source>
</evidence>
<dbReference type="CDD" id="cd19814">
    <property type="entry name" value="Bbox1_RNF207-like"/>
    <property type="match status" value="1"/>
</dbReference>
<dbReference type="InParanoid" id="K1QZF4"/>
<name>K1QZF4_MAGGI</name>
<proteinExistence type="predicted"/>
<sequence>MALSESQIPPNAQHYLVCGTEDCERNCQFYCNDCHQPMCEQCRDEHQKNKKTKNHEVVPYKQRKRPLPVEKCKIHPTRHIELLCEECQIPICSKCTGTKEHRGHAFTDLELVFAEKCSLCHIEITKIRSYFEPTSQDLKKEIAGDVTEIKKIMEGIRSSIKTEAEAVKKLVDAVTSDKIEQANKIEQSLLQTLNRQNQEIDYYINYLNDLIKTYYGYLSPSNIEQLTFALKSENLIIRPIPETSKPVPPAFTAVQYRKEDVAKLLGRITVPNTKPENRKIKPMETASTQMKLTEKQRKQDREKSDMKQTLSLSSSVTKVREYTVPGVGSVYHISLGKSGRLWVSDSGGNLVQTDLQGNQLQKIRTSGRSEGYHTVTQDRDMIYTDKDNKVINRITPDNTITEFIKTGDWEPLSILHSSHINGDILVGMRKDGKGKVTRYNKTGTEIQNIQRDNKGQVLYSTPHYITENMNGDVCVSDYNNGVVVVDKSGQHRFSYTGQGSGFRPYGICTDVLGNILVCDRISNTVDLLDQDGQFLSLLLTSQQGVKRPRSVCVDDENNLWVGQGNTNTVTVYKYLQVHQACDCSFFYWHRVILPNYLTDMFENVTDPHEIHYMFGALRDCVPRMAAVRHTATPKELTDAYDKEIYGYFREILLSSLCLVIETDLRLQIHTYLQLDDRNSFKVGMRDLSHLLRVRLIRLFDRLINIKAYVEHYLNKTFYNLTTGLDVLEIMRNIHVFVSRYMYNLNNQIFVERSSNNKHLNTINIRHIANSIRTHGTGIMNTTDWKFFRENHMQTDQKAYYPSFVNKIDRG</sequence>
<dbReference type="GO" id="GO:0071203">
    <property type="term" value="C:WASH complex"/>
    <property type="evidence" value="ECO:0007669"/>
    <property type="project" value="InterPro"/>
</dbReference>
<dbReference type="EMBL" id="JH823232">
    <property type="protein sequence ID" value="EKC42467.1"/>
    <property type="molecule type" value="Genomic_DNA"/>
</dbReference>
<feature type="compositionally biased region" description="Basic and acidic residues" evidence="1">
    <location>
        <begin position="292"/>
        <end position="306"/>
    </location>
</feature>
<dbReference type="GO" id="GO:0016197">
    <property type="term" value="P:endosomal transport"/>
    <property type="evidence" value="ECO:0007669"/>
    <property type="project" value="TreeGrafter"/>
</dbReference>
<dbReference type="Pfam" id="PF14744">
    <property type="entry name" value="WASH-7_mid"/>
    <property type="match status" value="1"/>
</dbReference>
<protein>
    <recommendedName>
        <fullName evidence="2">B box-type domain-containing protein</fullName>
    </recommendedName>
</protein>
<dbReference type="GO" id="GO:0008270">
    <property type="term" value="F:zinc ion binding"/>
    <property type="evidence" value="ECO:0007669"/>
    <property type="project" value="InterPro"/>
</dbReference>
<dbReference type="Gene3D" id="2.130.10.10">
    <property type="entry name" value="YVTN repeat-like/Quinoprotein amine dehydrogenase"/>
    <property type="match status" value="1"/>
</dbReference>
<dbReference type="SMART" id="SM00336">
    <property type="entry name" value="BBOX"/>
    <property type="match status" value="2"/>
</dbReference>
<dbReference type="InterPro" id="IPR011042">
    <property type="entry name" value="6-blade_b-propeller_TolB-like"/>
</dbReference>
<dbReference type="PROSITE" id="PS50119">
    <property type="entry name" value="ZF_BBOX"/>
    <property type="match status" value="2"/>
</dbReference>
<dbReference type="InterPro" id="IPR015943">
    <property type="entry name" value="WD40/YVTN_repeat-like_dom_sf"/>
</dbReference>
<dbReference type="InterPro" id="IPR000315">
    <property type="entry name" value="Znf_B-box"/>
</dbReference>
<reference evidence="3" key="1">
    <citation type="journal article" date="2012" name="Nature">
        <title>The oyster genome reveals stress adaptation and complexity of shell formation.</title>
        <authorList>
            <person name="Zhang G."/>
            <person name="Fang X."/>
            <person name="Guo X."/>
            <person name="Li L."/>
            <person name="Luo R."/>
            <person name="Xu F."/>
            <person name="Yang P."/>
            <person name="Zhang L."/>
            <person name="Wang X."/>
            <person name="Qi H."/>
            <person name="Xiong Z."/>
            <person name="Que H."/>
            <person name="Xie Y."/>
            <person name="Holland P.W."/>
            <person name="Paps J."/>
            <person name="Zhu Y."/>
            <person name="Wu F."/>
            <person name="Chen Y."/>
            <person name="Wang J."/>
            <person name="Peng C."/>
            <person name="Meng J."/>
            <person name="Yang L."/>
            <person name="Liu J."/>
            <person name="Wen B."/>
            <person name="Zhang N."/>
            <person name="Huang Z."/>
            <person name="Zhu Q."/>
            <person name="Feng Y."/>
            <person name="Mount A."/>
            <person name="Hedgecock D."/>
            <person name="Xu Z."/>
            <person name="Liu Y."/>
            <person name="Domazet-Loso T."/>
            <person name="Du Y."/>
            <person name="Sun X."/>
            <person name="Zhang S."/>
            <person name="Liu B."/>
            <person name="Cheng P."/>
            <person name="Jiang X."/>
            <person name="Li J."/>
            <person name="Fan D."/>
            <person name="Wang W."/>
            <person name="Fu W."/>
            <person name="Wang T."/>
            <person name="Wang B."/>
            <person name="Zhang J."/>
            <person name="Peng Z."/>
            <person name="Li Y."/>
            <person name="Li N."/>
            <person name="Wang J."/>
            <person name="Chen M."/>
            <person name="He Y."/>
            <person name="Tan F."/>
            <person name="Song X."/>
            <person name="Zheng Q."/>
            <person name="Huang R."/>
            <person name="Yang H."/>
            <person name="Du X."/>
            <person name="Chen L."/>
            <person name="Yang M."/>
            <person name="Gaffney P.M."/>
            <person name="Wang S."/>
            <person name="Luo L."/>
            <person name="She Z."/>
            <person name="Ming Y."/>
            <person name="Huang W."/>
            <person name="Zhang S."/>
            <person name="Huang B."/>
            <person name="Zhang Y."/>
            <person name="Qu T."/>
            <person name="Ni P."/>
            <person name="Miao G."/>
            <person name="Wang J."/>
            <person name="Wang Q."/>
            <person name="Steinberg C.E."/>
            <person name="Wang H."/>
            <person name="Li N."/>
            <person name="Qian L."/>
            <person name="Zhang G."/>
            <person name="Li Y."/>
            <person name="Yang H."/>
            <person name="Liu X."/>
            <person name="Wang J."/>
            <person name="Yin Y."/>
            <person name="Wang J."/>
        </authorList>
    </citation>
    <scope>NUCLEOTIDE SEQUENCE [LARGE SCALE GENOMIC DNA]</scope>
    <source>
        <strain evidence="3">05x7-T-G4-1.051#20</strain>
    </source>
</reference>
<evidence type="ECO:0000313" key="3">
    <source>
        <dbReference type="EMBL" id="EKC42467.1"/>
    </source>
</evidence>
<dbReference type="PANTHER" id="PTHR31409:SF0">
    <property type="entry name" value="WASH COMPLEX SUBUNIT 4"/>
    <property type="match status" value="1"/>
</dbReference>
<dbReference type="Gene3D" id="3.30.160.60">
    <property type="entry name" value="Classic Zinc Finger"/>
    <property type="match status" value="1"/>
</dbReference>
<feature type="domain" description="B box-type" evidence="2">
    <location>
        <begin position="67"/>
        <end position="109"/>
    </location>
</feature>